<proteinExistence type="predicted"/>
<dbReference type="STRING" id="31234.E3MG81"/>
<dbReference type="KEGG" id="crq:GCK72_002174"/>
<dbReference type="PROSITE" id="PS51013">
    <property type="entry name" value="PANNEXIN"/>
    <property type="match status" value="1"/>
</dbReference>
<feature type="non-terminal residue" evidence="1">
    <location>
        <position position="1"/>
    </location>
</feature>
<dbReference type="PRINTS" id="PR01262">
    <property type="entry name" value="INNEXIN"/>
</dbReference>
<dbReference type="PANTHER" id="PTHR11893:SF46">
    <property type="entry name" value="INNEXIN-12"/>
    <property type="match status" value="1"/>
</dbReference>
<reference evidence="1" key="1">
    <citation type="submission" date="2017-08" db="EMBL/GenBank/DDBJ databases">
        <authorList>
            <person name="de Groot N.N."/>
        </authorList>
    </citation>
    <scope>NUCLEOTIDE SEQUENCE [LARGE SCALE GENOMIC DNA]</scope>
    <source>
        <strain evidence="1">PX439</strain>
    </source>
</reference>
<evidence type="ECO:0000313" key="2">
    <source>
        <dbReference type="Proteomes" id="UP000216624"/>
    </source>
</evidence>
<accession>A0A260YMS7</accession>
<keyword evidence="2" id="KW-1185">Reference proteome</keyword>
<dbReference type="eggNOG" id="ENOG502QS5B">
    <property type="taxonomic scope" value="Eukaryota"/>
</dbReference>
<dbReference type="InterPro" id="IPR000990">
    <property type="entry name" value="Innexin"/>
</dbReference>
<evidence type="ECO:0000313" key="1">
    <source>
        <dbReference type="EMBL" id="OZF74711.1"/>
    </source>
</evidence>
<dbReference type="GO" id="GO:0005243">
    <property type="term" value="F:gap junction channel activity"/>
    <property type="evidence" value="ECO:0007669"/>
    <property type="project" value="TreeGrafter"/>
</dbReference>
<dbReference type="GO" id="GO:0034220">
    <property type="term" value="P:monoatomic ion transmembrane transport"/>
    <property type="evidence" value="ECO:0007669"/>
    <property type="project" value="UniProtKB-KW"/>
</dbReference>
<dbReference type="OrthoDB" id="5867527at2759"/>
<name>A0A260YMS7_CAERE</name>
<protein>
    <submittedName>
        <fullName evidence="1">Uncharacterized protein</fullName>
    </submittedName>
</protein>
<sequence length="408" mass="47103">MNVIQNLLSAVSPQPDGDFVDKLNYCATTIGLVLSSAFITGWSFVGSPIDCWFPAYYKGWWAEYALDYCYVQNTFFVPFSEDKAERSYNWEHLIADKQNTTSLKQTNQIGYYQWVPFILALQAILFYFPVVIWRLFYGMAGQNVTSLCNTCTATEGNEESRKSTISTIAGFISQKRNRNLVVKQLSGFQNRANGSAVLTSYLFMKVLFLINVLLQFFLLKRMLGVDSYFWGAEVTADLWAGNEWPETGNFPRVTMCEYEVRNLDNIHKHSVQCVLMINMFNEKIFVALWWWLCFLAVVTLSNTFYWFWRASGTSVSKNFIRPYVEDIDPKVKNNRGKLQQFVSEFLSPDTVFLLRLIELNNGKTPVVELIRDMWRRFNTAVPPPYSAPPLLVKDAAPLLKNFQDETEM</sequence>
<dbReference type="GO" id="GO:0110039">
    <property type="term" value="P:positive regulation of nematode male tail tip morphogenesis"/>
    <property type="evidence" value="ECO:0007669"/>
    <property type="project" value="EnsemblMetazoa"/>
</dbReference>
<dbReference type="HOGENOM" id="CLU_035763_0_1_1"/>
<dbReference type="OMA" id="MYTAVKP"/>
<dbReference type="EMBL" id="NMWX01000912">
    <property type="protein sequence ID" value="OZF74711.1"/>
    <property type="molecule type" value="Genomic_DNA"/>
</dbReference>
<dbReference type="GO" id="GO:0005921">
    <property type="term" value="C:gap junction"/>
    <property type="evidence" value="ECO:0007669"/>
    <property type="project" value="UniProtKB-SubCell"/>
</dbReference>
<organism evidence="1 2">
    <name type="scientific">Caenorhabditis remanei</name>
    <name type="common">Caenorhabditis vulgaris</name>
    <dbReference type="NCBI Taxonomy" id="31234"/>
    <lineage>
        <taxon>Eukaryota</taxon>
        <taxon>Metazoa</taxon>
        <taxon>Ecdysozoa</taxon>
        <taxon>Nematoda</taxon>
        <taxon>Chromadorea</taxon>
        <taxon>Rhabditida</taxon>
        <taxon>Rhabditina</taxon>
        <taxon>Rhabditomorpha</taxon>
        <taxon>Rhabditoidea</taxon>
        <taxon>Rhabditidae</taxon>
        <taxon>Peloderinae</taxon>
        <taxon>Caenorhabditis</taxon>
    </lineage>
</organism>
<gene>
    <name evidence="1" type="ORF">FL82_12709</name>
</gene>
<dbReference type="PANTHER" id="PTHR11893">
    <property type="entry name" value="INNEXIN"/>
    <property type="match status" value="1"/>
</dbReference>
<comment type="caution">
    <text evidence="1">The sequence shown here is derived from an EMBL/GenBank/DDBJ whole genome shotgun (WGS) entry which is preliminary data.</text>
</comment>
<dbReference type="GO" id="GO:0005886">
    <property type="term" value="C:plasma membrane"/>
    <property type="evidence" value="ECO:0007669"/>
    <property type="project" value="UniProtKB-SubCell"/>
</dbReference>
<dbReference type="Proteomes" id="UP000216624">
    <property type="component" value="Unassembled WGS sequence"/>
</dbReference>
<dbReference type="Pfam" id="PF00876">
    <property type="entry name" value="Innexin"/>
    <property type="match status" value="1"/>
</dbReference>
<dbReference type="CTD" id="9809231"/>